<keyword evidence="1" id="KW-0560">Oxidoreductase</keyword>
<protein>
    <submittedName>
        <fullName evidence="1">Na(+)-translocating NADH-quinone reductase subunit B</fullName>
        <ecNumber evidence="1">1.6.5.-</ecNumber>
    </submittedName>
</protein>
<evidence type="ECO:0000313" key="1">
    <source>
        <dbReference type="EMBL" id="STV21111.1"/>
    </source>
</evidence>
<accession>A0A378ATJ1</accession>
<dbReference type="EMBL" id="UGMN01000004">
    <property type="protein sequence ID" value="STV21111.1"/>
    <property type="molecule type" value="Genomic_DNA"/>
</dbReference>
<reference evidence="1 2" key="1">
    <citation type="submission" date="2018-06" db="EMBL/GenBank/DDBJ databases">
        <authorList>
            <consortium name="Pathogen Informatics"/>
            <person name="Doyle S."/>
        </authorList>
    </citation>
    <scope>NUCLEOTIDE SEQUENCE [LARGE SCALE GENOMIC DNA]</scope>
    <source>
        <strain evidence="1 2">NCTC5053</strain>
    </source>
</reference>
<gene>
    <name evidence="1" type="primary">nqrB_4</name>
    <name evidence="1" type="ORF">NCTC5053_02974</name>
</gene>
<evidence type="ECO:0000313" key="2">
    <source>
        <dbReference type="Proteomes" id="UP000254387"/>
    </source>
</evidence>
<dbReference type="GO" id="GO:0016491">
    <property type="term" value="F:oxidoreductase activity"/>
    <property type="evidence" value="ECO:0007669"/>
    <property type="project" value="UniProtKB-KW"/>
</dbReference>
<name>A0A378ATJ1_KLEPN</name>
<sequence length="39" mass="4527">MGLKHLIEKLEPHFTHGGKLEKYYPLYEAAATISTRRAR</sequence>
<proteinExistence type="predicted"/>
<organism evidence="1 2">
    <name type="scientific">Klebsiella pneumoniae</name>
    <dbReference type="NCBI Taxonomy" id="573"/>
    <lineage>
        <taxon>Bacteria</taxon>
        <taxon>Pseudomonadati</taxon>
        <taxon>Pseudomonadota</taxon>
        <taxon>Gammaproteobacteria</taxon>
        <taxon>Enterobacterales</taxon>
        <taxon>Enterobacteriaceae</taxon>
        <taxon>Klebsiella/Raoultella group</taxon>
        <taxon>Klebsiella</taxon>
        <taxon>Klebsiella pneumoniae complex</taxon>
    </lineage>
</organism>
<dbReference type="AlphaFoldDB" id="A0A378ATJ1"/>
<dbReference type="EC" id="1.6.5.-" evidence="1"/>
<dbReference type="Proteomes" id="UP000254387">
    <property type="component" value="Unassembled WGS sequence"/>
</dbReference>